<evidence type="ECO:0000256" key="1">
    <source>
        <dbReference type="ARBA" id="ARBA00001561"/>
    </source>
</evidence>
<evidence type="ECO:0000313" key="8">
    <source>
        <dbReference type="EMBL" id="SHI67922.1"/>
    </source>
</evidence>
<dbReference type="InterPro" id="IPR002477">
    <property type="entry name" value="Peptidoglycan-bd-like"/>
</dbReference>
<dbReference type="InterPro" id="IPR002502">
    <property type="entry name" value="Amidase_domain"/>
</dbReference>
<dbReference type="InterPro" id="IPR036365">
    <property type="entry name" value="PGBD-like_sf"/>
</dbReference>
<sequence>MTIIEEKYNWARTNFSPNNPDTIVIHQALAPSCTAQDIHRWHLERGWMGIAYHYFVRKDGTIYRGRQEYHRGGHLLGDENINTLGICLEGCYTDYGNLTEKTVPETQIKALHELCDDICSRYKIVAIKRHDEYPSAKGKDCPGKYFPWERFLRERGIIVVSDAWKEKAVEFVRKFQQATGLTVDGMAGTQTNAKLDEVIKKWKEPPKDNAQDIKKAWNDFLNAIK</sequence>
<keyword evidence="9" id="KW-1185">Reference proteome</keyword>
<dbReference type="SUPFAM" id="SSF55846">
    <property type="entry name" value="N-acetylmuramoyl-L-alanine amidase-like"/>
    <property type="match status" value="1"/>
</dbReference>
<comment type="catalytic activity">
    <reaction evidence="1">
        <text>Hydrolyzes the link between N-acetylmuramoyl residues and L-amino acid residues in certain cell-wall glycopeptides.</text>
        <dbReference type="EC" id="3.5.1.28"/>
    </reaction>
</comment>
<dbReference type="Gene3D" id="1.10.101.10">
    <property type="entry name" value="PGBD-like superfamily/PGBD"/>
    <property type="match status" value="1"/>
</dbReference>
<evidence type="ECO:0000256" key="3">
    <source>
        <dbReference type="ARBA" id="ARBA00011901"/>
    </source>
</evidence>
<dbReference type="OrthoDB" id="9811296at2"/>
<dbReference type="PANTHER" id="PTHR30417:SF1">
    <property type="entry name" value="N-ACETYLMURAMOYL-L-ALANINE AMIDASE AMID"/>
    <property type="match status" value="1"/>
</dbReference>
<protein>
    <recommendedName>
        <fullName evidence="3">N-acetylmuramoyl-L-alanine amidase</fullName>
        <ecNumber evidence="3">3.5.1.28</ecNumber>
    </recommendedName>
</protein>
<feature type="domain" description="Peptidoglycan recognition protein family" evidence="7">
    <location>
        <begin position="2"/>
        <end position="131"/>
    </location>
</feature>
<dbReference type="EC" id="3.5.1.28" evidence="3"/>
<keyword evidence="5" id="KW-0961">Cell wall biogenesis/degradation</keyword>
<dbReference type="GO" id="GO:0008745">
    <property type="term" value="F:N-acetylmuramoyl-L-alanine amidase activity"/>
    <property type="evidence" value="ECO:0007669"/>
    <property type="project" value="UniProtKB-EC"/>
</dbReference>
<evidence type="ECO:0000256" key="2">
    <source>
        <dbReference type="ARBA" id="ARBA00007553"/>
    </source>
</evidence>
<dbReference type="InterPro" id="IPR006619">
    <property type="entry name" value="PGRP_domain_met/bac"/>
</dbReference>
<proteinExistence type="inferred from homology"/>
<dbReference type="PANTHER" id="PTHR30417">
    <property type="entry name" value="N-ACETYLMURAMOYL-L-ALANINE AMIDASE AMID"/>
    <property type="match status" value="1"/>
</dbReference>
<dbReference type="EMBL" id="FQZP01000006">
    <property type="protein sequence ID" value="SHI67922.1"/>
    <property type="molecule type" value="Genomic_DNA"/>
</dbReference>
<reference evidence="8 9" key="1">
    <citation type="submission" date="2016-11" db="EMBL/GenBank/DDBJ databases">
        <authorList>
            <person name="Varghese N."/>
            <person name="Submissions S."/>
        </authorList>
    </citation>
    <scope>NUCLEOTIDE SEQUENCE [LARGE SCALE GENOMIC DNA]</scope>
    <source>
        <strain evidence="8 9">DSM 19027</strain>
    </source>
</reference>
<dbReference type="GO" id="GO:0008270">
    <property type="term" value="F:zinc ion binding"/>
    <property type="evidence" value="ECO:0007669"/>
    <property type="project" value="InterPro"/>
</dbReference>
<feature type="domain" description="N-acetylmuramoyl-L-alanine amidase" evidence="6">
    <location>
        <begin position="10"/>
        <end position="143"/>
    </location>
</feature>
<dbReference type="GO" id="GO:0009253">
    <property type="term" value="P:peptidoglycan catabolic process"/>
    <property type="evidence" value="ECO:0007669"/>
    <property type="project" value="InterPro"/>
</dbReference>
<dbReference type="InterPro" id="IPR051206">
    <property type="entry name" value="NAMLAA_amidase_2"/>
</dbReference>
<dbReference type="SUPFAM" id="SSF47090">
    <property type="entry name" value="PGBD-like"/>
    <property type="match status" value="1"/>
</dbReference>
<dbReference type="InterPro" id="IPR036505">
    <property type="entry name" value="Amidase/PGRP_sf"/>
</dbReference>
<dbReference type="RefSeq" id="WP_149677947.1">
    <property type="nucleotide sequence ID" value="NZ_FQZP01000006.1"/>
</dbReference>
<name>A0A1M6D3R7_9FIRM</name>
<dbReference type="Pfam" id="PF01510">
    <property type="entry name" value="Amidase_2"/>
    <property type="match status" value="1"/>
</dbReference>
<evidence type="ECO:0000256" key="5">
    <source>
        <dbReference type="ARBA" id="ARBA00023316"/>
    </source>
</evidence>
<dbReference type="CDD" id="cd06583">
    <property type="entry name" value="PGRP"/>
    <property type="match status" value="1"/>
</dbReference>
<dbReference type="GO" id="GO:0009254">
    <property type="term" value="P:peptidoglycan turnover"/>
    <property type="evidence" value="ECO:0007669"/>
    <property type="project" value="TreeGrafter"/>
</dbReference>
<organism evidence="8 9">
    <name type="scientific">Thermoclostridium caenicola</name>
    <dbReference type="NCBI Taxonomy" id="659425"/>
    <lineage>
        <taxon>Bacteria</taxon>
        <taxon>Bacillati</taxon>
        <taxon>Bacillota</taxon>
        <taxon>Clostridia</taxon>
        <taxon>Eubacteriales</taxon>
        <taxon>Oscillospiraceae</taxon>
        <taxon>Thermoclostridium</taxon>
    </lineage>
</organism>
<dbReference type="Proteomes" id="UP000324781">
    <property type="component" value="Unassembled WGS sequence"/>
</dbReference>
<dbReference type="SMART" id="SM00644">
    <property type="entry name" value="Ami_2"/>
    <property type="match status" value="1"/>
</dbReference>
<evidence type="ECO:0000313" key="9">
    <source>
        <dbReference type="Proteomes" id="UP000324781"/>
    </source>
</evidence>
<comment type="similarity">
    <text evidence="2">Belongs to the N-acetylmuramoyl-L-alanine amidase 2 family.</text>
</comment>
<dbReference type="SMART" id="SM00701">
    <property type="entry name" value="PGRP"/>
    <property type="match status" value="1"/>
</dbReference>
<gene>
    <name evidence="8" type="ORF">SAMN05444373_100681</name>
</gene>
<dbReference type="AlphaFoldDB" id="A0A1M6D3R7"/>
<dbReference type="GO" id="GO:0071555">
    <property type="term" value="P:cell wall organization"/>
    <property type="evidence" value="ECO:0007669"/>
    <property type="project" value="UniProtKB-KW"/>
</dbReference>
<dbReference type="Pfam" id="PF01471">
    <property type="entry name" value="PG_binding_1"/>
    <property type="match status" value="1"/>
</dbReference>
<dbReference type="Gene3D" id="3.40.80.10">
    <property type="entry name" value="Peptidoglycan recognition protein-like"/>
    <property type="match status" value="1"/>
</dbReference>
<evidence type="ECO:0000259" key="6">
    <source>
        <dbReference type="SMART" id="SM00644"/>
    </source>
</evidence>
<dbReference type="InterPro" id="IPR036366">
    <property type="entry name" value="PGBDSf"/>
</dbReference>
<evidence type="ECO:0000259" key="7">
    <source>
        <dbReference type="SMART" id="SM00701"/>
    </source>
</evidence>
<evidence type="ECO:0000256" key="4">
    <source>
        <dbReference type="ARBA" id="ARBA00022801"/>
    </source>
</evidence>
<keyword evidence="4" id="KW-0378">Hydrolase</keyword>
<accession>A0A1M6D3R7</accession>